<sequence length="443" mass="49482">MRKLITICLTALIAMPVWAQMGRRFPSERKVIKDPKTGVELVFLTSKSGTGDSKIYQTHNQWTSDGKWVVFRSDRVKGEAMAVNEETGTIVQITEGGFSGMLCVARKSMNLYHMRETKDKKGNRTGMEVVEVNLERLFADSEAGKLKKKTAYERICGTIPIEMCSEGDMALDGSEEFVYFRLDKEFARKYPIAEQIAPNFGPRNMGAGPGGIGKMDLATGKAEPVVAVHFKVGHIQGNPWHPGEVIFCWETGGKAPQRTWMVNADGTNLRPVYRETEHDWVTHEAVISADELVIAIIGHRPINKGEQKKIDGLESFATSNDWGPSGTKEYATGIAVVNMRTRELTLEGQVPGDNFWHVAGSQDGHWVAGDDFARELWVIDRHTGERILLTAGHKTTARDHVHPTFKPDGTEIEIQSAMLSEDGRSMNICIVRMPQHLIDRYKK</sequence>
<dbReference type="EMBL" id="KC246798">
    <property type="protein sequence ID" value="AHF24577.1"/>
    <property type="molecule type" value="Genomic_DNA"/>
</dbReference>
<feature type="signal peptide" evidence="1">
    <location>
        <begin position="1"/>
        <end position="19"/>
    </location>
</feature>
<accession>W0FP27</accession>
<reference evidence="2" key="1">
    <citation type="journal article" date="2013" name="PLoS ONE">
        <title>Metagenomic insights into the carbohydrate-active enzymes carried by the microorganisms adhering to solid digesta in the rumen of cows.</title>
        <authorList>
            <person name="Wang L."/>
            <person name="Hatem A."/>
            <person name="Catalyurek U.V."/>
            <person name="Morrison M."/>
            <person name="Yu Z."/>
        </authorList>
    </citation>
    <scope>NUCLEOTIDE SEQUENCE</scope>
</reference>
<proteinExistence type="predicted"/>
<organism evidence="2">
    <name type="scientific">uncultured bacterium Contig1529</name>
    <dbReference type="NCBI Taxonomy" id="1393449"/>
    <lineage>
        <taxon>Bacteria</taxon>
        <taxon>environmental samples</taxon>
    </lineage>
</organism>
<dbReference type="AlphaFoldDB" id="W0FP27"/>
<evidence type="ECO:0000256" key="1">
    <source>
        <dbReference type="SAM" id="SignalP"/>
    </source>
</evidence>
<dbReference type="Gene3D" id="2.130.10.10">
    <property type="entry name" value="YVTN repeat-like/Quinoprotein amine dehydrogenase"/>
    <property type="match status" value="1"/>
</dbReference>
<dbReference type="InterPro" id="IPR015943">
    <property type="entry name" value="WD40/YVTN_repeat-like_dom_sf"/>
</dbReference>
<name>W0FP27_9BACT</name>
<protein>
    <submittedName>
        <fullName evidence="2">WD40 domain-containing protein</fullName>
    </submittedName>
</protein>
<evidence type="ECO:0000313" key="2">
    <source>
        <dbReference type="EMBL" id="AHF24577.1"/>
    </source>
</evidence>
<feature type="chain" id="PRO_5004788867" evidence="1">
    <location>
        <begin position="20"/>
        <end position="443"/>
    </location>
</feature>
<keyword evidence="1" id="KW-0732">Signal</keyword>
<dbReference type="SUPFAM" id="SSF82171">
    <property type="entry name" value="DPP6 N-terminal domain-like"/>
    <property type="match status" value="1"/>
</dbReference>